<dbReference type="InterPro" id="IPR044838">
    <property type="entry name" value="EGY1-like"/>
</dbReference>
<evidence type="ECO:0000256" key="1">
    <source>
        <dbReference type="ARBA" id="ARBA00001947"/>
    </source>
</evidence>
<gene>
    <name evidence="13" type="ordered locus">syc1534_d</name>
</gene>
<evidence type="ECO:0000256" key="6">
    <source>
        <dbReference type="ARBA" id="ARBA00022801"/>
    </source>
</evidence>
<evidence type="ECO:0000256" key="5">
    <source>
        <dbReference type="ARBA" id="ARBA00022692"/>
    </source>
</evidence>
<keyword evidence="7" id="KW-0809">Transit peptide</keyword>
<keyword evidence="9 11" id="KW-0472">Membrane</keyword>
<dbReference type="eggNOG" id="COG1994">
    <property type="taxonomic scope" value="Bacteria"/>
</dbReference>
<evidence type="ECO:0000256" key="3">
    <source>
        <dbReference type="ARBA" id="ARBA00007931"/>
    </source>
</evidence>
<comment type="cofactor">
    <cofactor evidence="1">
        <name>Zn(2+)</name>
        <dbReference type="ChEBI" id="CHEBI:29105"/>
    </cofactor>
</comment>
<evidence type="ECO:0000256" key="8">
    <source>
        <dbReference type="ARBA" id="ARBA00022989"/>
    </source>
</evidence>
<dbReference type="Proteomes" id="UP000001175">
    <property type="component" value="Chromosome"/>
</dbReference>
<dbReference type="GO" id="GO:0008233">
    <property type="term" value="F:peptidase activity"/>
    <property type="evidence" value="ECO:0007669"/>
    <property type="project" value="UniProtKB-KW"/>
</dbReference>
<proteinExistence type="inferred from homology"/>
<feature type="transmembrane region" description="Helical" evidence="11">
    <location>
        <begin position="39"/>
        <end position="60"/>
    </location>
</feature>
<dbReference type="PANTHER" id="PTHR31412">
    <property type="entry name" value="ZINC METALLOPROTEASE EGY1"/>
    <property type="match status" value="1"/>
</dbReference>
<evidence type="ECO:0000256" key="9">
    <source>
        <dbReference type="ARBA" id="ARBA00023136"/>
    </source>
</evidence>
<protein>
    <recommendedName>
        <fullName evidence="12">Peptidase M50 domain-containing protein</fullName>
    </recommendedName>
</protein>
<evidence type="ECO:0000313" key="13">
    <source>
        <dbReference type="EMBL" id="BAD79724.1"/>
    </source>
</evidence>
<dbReference type="Pfam" id="PF02163">
    <property type="entry name" value="Peptidase_M50"/>
    <property type="match status" value="1"/>
</dbReference>
<comment type="subcellular location">
    <subcellularLocation>
        <location evidence="2">Membrane</location>
        <topology evidence="2">Multi-pass membrane protein</topology>
    </subcellularLocation>
</comment>
<feature type="transmembrane region" description="Helical" evidence="11">
    <location>
        <begin position="14"/>
        <end position="32"/>
    </location>
</feature>
<feature type="transmembrane region" description="Helical" evidence="11">
    <location>
        <begin position="327"/>
        <end position="352"/>
    </location>
</feature>
<reference evidence="13 14" key="1">
    <citation type="journal article" date="2007" name="Photosyn. Res.">
        <title>Complete nucleotide sequence of the freshwater unicellular cyanobacterium Synechococcus elongatus PCC 6301 chromosome: gene content and organization.</title>
        <authorList>
            <person name="Sugita C."/>
            <person name="Ogata K."/>
            <person name="Shikata M."/>
            <person name="Jikuya H."/>
            <person name="Takano J."/>
            <person name="Furumichi M."/>
            <person name="Kanehisa M."/>
            <person name="Omata T."/>
            <person name="Sugiura M."/>
            <person name="Sugita M."/>
        </authorList>
    </citation>
    <scope>NUCLEOTIDE SEQUENCE [LARGE SCALE GENOMIC DNA]</scope>
    <source>
        <strain evidence="14">ATCC 27144 / PCC 6301 / SAUG 1402/1</strain>
    </source>
</reference>
<dbReference type="GO" id="GO:0016020">
    <property type="term" value="C:membrane"/>
    <property type="evidence" value="ECO:0007669"/>
    <property type="project" value="UniProtKB-SubCell"/>
</dbReference>
<keyword evidence="6" id="KW-0378">Hydrolase</keyword>
<feature type="transmembrane region" description="Helical" evidence="11">
    <location>
        <begin position="66"/>
        <end position="87"/>
    </location>
</feature>
<evidence type="ECO:0000313" key="14">
    <source>
        <dbReference type="Proteomes" id="UP000001175"/>
    </source>
</evidence>
<dbReference type="AlphaFoldDB" id="A0A0H3K3U6"/>
<keyword evidence="8 11" id="KW-1133">Transmembrane helix</keyword>
<comment type="similarity">
    <text evidence="3">Belongs to the peptidase M50B family.</text>
</comment>
<sequence>MLLPRRACMPLENATPILLLLGAIALIGWGFWRRRGLGKLGVLANIQSLALVSPWLLFFGLSLFGIYLRLTVVLSLLVVMTVTYILLGRQIRQLSQDPEIQAQMRDRLAAMAARNTPTSPDRSPESEALTLEDDNQPHPLPADDLQQIKGIFGVDTFFATETIPYQEGAIFKGNLRGEAMVVQPRLAQLLKERLGDRYRLFLINDPSDRPAVVVLPSTACEPPKVLPAQYVLAVLLAGFTLWTCFLRGAEQLYPNLDILLAPERLKDAAPLAIGLAALLGSRELAHRWMADRYQARLSPPYFLPSAELGGYGAYFRLQSILRNRTELFDIAAAGPLVGGGLSLLVFVVGLLLSGTADTTGLPLPSQLLQSSVLIGLLARTVLGNAVQQTQLLVHPLAIVGWTGLIVNALNLIPIGQLSGGRLVQAVYGRKVAGRLGTFALLILAIAAFTNVIAFYWGVLVLLFQRQPERPSAEELSEPDDTRSAVCLLLLFLAIPVLLPLSPSVAGRLGIGLEQVHAPSRKNFSLRGLTRLGELGRLIKRR</sequence>
<feature type="transmembrane region" description="Helical" evidence="11">
    <location>
        <begin position="438"/>
        <end position="463"/>
    </location>
</feature>
<dbReference type="InterPro" id="IPR008915">
    <property type="entry name" value="Peptidase_M50"/>
</dbReference>
<organism evidence="13 14">
    <name type="scientific">Synechococcus sp. (strain ATCC 27144 / PCC 6301 / SAUG 1402/1)</name>
    <name type="common">Anacystis nidulans</name>
    <dbReference type="NCBI Taxonomy" id="269084"/>
    <lineage>
        <taxon>Bacteria</taxon>
        <taxon>Bacillati</taxon>
        <taxon>Cyanobacteriota</taxon>
        <taxon>Cyanophyceae</taxon>
        <taxon>Synechococcales</taxon>
        <taxon>Synechococcaceae</taxon>
        <taxon>Synechococcus</taxon>
    </lineage>
</organism>
<keyword evidence="4" id="KW-0645">Protease</keyword>
<dbReference type="GO" id="GO:0006508">
    <property type="term" value="P:proteolysis"/>
    <property type="evidence" value="ECO:0007669"/>
    <property type="project" value="UniProtKB-KW"/>
</dbReference>
<feature type="region of interest" description="Disordered" evidence="10">
    <location>
        <begin position="112"/>
        <end position="139"/>
    </location>
</feature>
<feature type="domain" description="Peptidase M50" evidence="12">
    <location>
        <begin position="271"/>
        <end position="429"/>
    </location>
</feature>
<evidence type="ECO:0000256" key="11">
    <source>
        <dbReference type="SAM" id="Phobius"/>
    </source>
</evidence>
<evidence type="ECO:0000256" key="7">
    <source>
        <dbReference type="ARBA" id="ARBA00022946"/>
    </source>
</evidence>
<keyword evidence="5 11" id="KW-0812">Transmembrane</keyword>
<evidence type="ECO:0000256" key="10">
    <source>
        <dbReference type="SAM" id="MobiDB-lite"/>
    </source>
</evidence>
<dbReference type="KEGG" id="syc:syc1534_d"/>
<feature type="transmembrane region" description="Helical" evidence="11">
    <location>
        <begin position="367"/>
        <end position="386"/>
    </location>
</feature>
<evidence type="ECO:0000256" key="2">
    <source>
        <dbReference type="ARBA" id="ARBA00004141"/>
    </source>
</evidence>
<name>A0A0H3K3U6_SYNP6</name>
<evidence type="ECO:0000259" key="12">
    <source>
        <dbReference type="Pfam" id="PF02163"/>
    </source>
</evidence>
<feature type="transmembrane region" description="Helical" evidence="11">
    <location>
        <begin position="398"/>
        <end position="418"/>
    </location>
</feature>
<dbReference type="PANTHER" id="PTHR31412:SF0">
    <property type="entry name" value="ZINC METALLOPROTEASE EGY1, CHLOROPLASTIC-RELATED"/>
    <property type="match status" value="1"/>
</dbReference>
<dbReference type="EMBL" id="AP008231">
    <property type="protein sequence ID" value="BAD79724.1"/>
    <property type="molecule type" value="Genomic_DNA"/>
</dbReference>
<accession>A0A0H3K3U6</accession>
<evidence type="ECO:0000256" key="4">
    <source>
        <dbReference type="ARBA" id="ARBA00022670"/>
    </source>
</evidence>
<dbReference type="CDD" id="cd06160">
    <property type="entry name" value="S2P-M50_like_2"/>
    <property type="match status" value="1"/>
</dbReference>
<feature type="transmembrane region" description="Helical" evidence="11">
    <location>
        <begin position="484"/>
        <end position="505"/>
    </location>
</feature>